<protein>
    <recommendedName>
        <fullName evidence="1">Glycogen debranching enzyme C-terminal domain-containing protein</fullName>
    </recommendedName>
</protein>
<evidence type="ECO:0000259" key="1">
    <source>
        <dbReference type="Pfam" id="PF06202"/>
    </source>
</evidence>
<comment type="caution">
    <text evidence="2">The sequence shown here is derived from an EMBL/GenBank/DDBJ whole genome shotgun (WGS) entry which is preliminary data.</text>
</comment>
<proteinExistence type="predicted"/>
<feature type="domain" description="Glycogen debranching enzyme C-terminal" evidence="1">
    <location>
        <begin position="1"/>
        <end position="88"/>
    </location>
</feature>
<dbReference type="EMBL" id="JAMKFB020000024">
    <property type="protein sequence ID" value="KAL0156472.1"/>
    <property type="molecule type" value="Genomic_DNA"/>
</dbReference>
<dbReference type="PANTHER" id="PTHR10569:SF2">
    <property type="entry name" value="GLYCOGEN DEBRANCHING ENZYME"/>
    <property type="match status" value="1"/>
</dbReference>
<dbReference type="Proteomes" id="UP001529510">
    <property type="component" value="Unassembled WGS sequence"/>
</dbReference>
<feature type="non-terminal residue" evidence="2">
    <location>
        <position position="1"/>
    </location>
</feature>
<dbReference type="SUPFAM" id="SSF48208">
    <property type="entry name" value="Six-hairpin glycosidases"/>
    <property type="match status" value="1"/>
</dbReference>
<sequence length="97" mass="10993">LPHFSTGIFRCWGRDTFIALRGLMLLTGRYLEARNIILAFAGTMRHGLIPNLLGQGIAARYNCRDAVWWWLQCIQDYCNIVPNGTDILIGKKNGNNL</sequence>
<organism evidence="2 3">
    <name type="scientific">Cirrhinus mrigala</name>
    <name type="common">Mrigala</name>
    <dbReference type="NCBI Taxonomy" id="683832"/>
    <lineage>
        <taxon>Eukaryota</taxon>
        <taxon>Metazoa</taxon>
        <taxon>Chordata</taxon>
        <taxon>Craniata</taxon>
        <taxon>Vertebrata</taxon>
        <taxon>Euteleostomi</taxon>
        <taxon>Actinopterygii</taxon>
        <taxon>Neopterygii</taxon>
        <taxon>Teleostei</taxon>
        <taxon>Ostariophysi</taxon>
        <taxon>Cypriniformes</taxon>
        <taxon>Cyprinidae</taxon>
        <taxon>Labeoninae</taxon>
        <taxon>Labeonini</taxon>
        <taxon>Cirrhinus</taxon>
    </lineage>
</organism>
<dbReference type="InterPro" id="IPR012341">
    <property type="entry name" value="6hp_glycosidase-like_sf"/>
</dbReference>
<reference evidence="2 3" key="1">
    <citation type="submission" date="2024-05" db="EMBL/GenBank/DDBJ databases">
        <title>Genome sequencing and assembly of Indian major carp, Cirrhinus mrigala (Hamilton, 1822).</title>
        <authorList>
            <person name="Mohindra V."/>
            <person name="Chowdhury L.M."/>
            <person name="Lal K."/>
            <person name="Jena J.K."/>
        </authorList>
    </citation>
    <scope>NUCLEOTIDE SEQUENCE [LARGE SCALE GENOMIC DNA]</scope>
    <source>
        <strain evidence="2">CM1030</strain>
        <tissue evidence="2">Blood</tissue>
    </source>
</reference>
<dbReference type="InterPro" id="IPR010401">
    <property type="entry name" value="AGL/Gdb1"/>
</dbReference>
<name>A0ABD0N4H5_CIRMR</name>
<dbReference type="Pfam" id="PF06202">
    <property type="entry name" value="GDE_C"/>
    <property type="match status" value="1"/>
</dbReference>
<gene>
    <name evidence="2" type="ORF">M9458_047718</name>
</gene>
<dbReference type="Gene3D" id="1.50.10.10">
    <property type="match status" value="1"/>
</dbReference>
<dbReference type="InterPro" id="IPR008928">
    <property type="entry name" value="6-hairpin_glycosidase_sf"/>
</dbReference>
<dbReference type="AlphaFoldDB" id="A0ABD0N4H5"/>
<evidence type="ECO:0000313" key="3">
    <source>
        <dbReference type="Proteomes" id="UP001529510"/>
    </source>
</evidence>
<evidence type="ECO:0000313" key="2">
    <source>
        <dbReference type="EMBL" id="KAL0156472.1"/>
    </source>
</evidence>
<dbReference type="InterPro" id="IPR032790">
    <property type="entry name" value="GDE_C"/>
</dbReference>
<accession>A0ABD0N4H5</accession>
<dbReference type="PANTHER" id="PTHR10569">
    <property type="entry name" value="GLYCOGEN DEBRANCHING ENZYME"/>
    <property type="match status" value="1"/>
</dbReference>
<keyword evidence="3" id="KW-1185">Reference proteome</keyword>